<dbReference type="PhylomeDB" id="A0A0G4FD44"/>
<dbReference type="InterPro" id="IPR052834">
    <property type="entry name" value="3KSR/17beta-HSD"/>
</dbReference>
<dbReference type="GO" id="GO:0000253">
    <property type="term" value="F:3-beta-hydroxysteroid 3-dehydrogenase (NADP+) activity"/>
    <property type="evidence" value="ECO:0007669"/>
    <property type="project" value="TreeGrafter"/>
</dbReference>
<dbReference type="EMBL" id="CDMY01000405">
    <property type="protein sequence ID" value="CEM10824.1"/>
    <property type="molecule type" value="Genomic_DNA"/>
</dbReference>
<keyword evidence="3" id="KW-1185">Reference proteome</keyword>
<protein>
    <recommendedName>
        <fullName evidence="4">Ketoreductase (KR) domain-containing protein</fullName>
    </recommendedName>
</protein>
<dbReference type="STRING" id="1169540.A0A0G4FD44"/>
<dbReference type="Gene3D" id="3.40.50.720">
    <property type="entry name" value="NAD(P)-binding Rossmann-like Domain"/>
    <property type="match status" value="1"/>
</dbReference>
<reference evidence="2 3" key="1">
    <citation type="submission" date="2014-11" db="EMBL/GenBank/DDBJ databases">
        <authorList>
            <person name="Zhu J."/>
            <person name="Qi W."/>
            <person name="Song R."/>
        </authorList>
    </citation>
    <scope>NUCLEOTIDE SEQUENCE [LARGE SCALE GENOMIC DNA]</scope>
</reference>
<feature type="compositionally biased region" description="Acidic residues" evidence="1">
    <location>
        <begin position="437"/>
        <end position="446"/>
    </location>
</feature>
<dbReference type="PANTHER" id="PTHR44442:SF1">
    <property type="entry name" value="3-KETO-STEROID REDUCTASE_17-BETA-HYDROXYSTEROID DEHYDROGENASE 7"/>
    <property type="match status" value="1"/>
</dbReference>
<dbReference type="Proteomes" id="UP000041254">
    <property type="component" value="Unassembled WGS sequence"/>
</dbReference>
<gene>
    <name evidence="2" type="ORF">Vbra_15056</name>
</gene>
<dbReference type="GO" id="GO:0005789">
    <property type="term" value="C:endoplasmic reticulum membrane"/>
    <property type="evidence" value="ECO:0007669"/>
    <property type="project" value="TreeGrafter"/>
</dbReference>
<evidence type="ECO:0000256" key="1">
    <source>
        <dbReference type="SAM" id="MobiDB-lite"/>
    </source>
</evidence>
<evidence type="ECO:0008006" key="4">
    <source>
        <dbReference type="Google" id="ProtNLM"/>
    </source>
</evidence>
<name>A0A0G4FD44_VITBC</name>
<evidence type="ECO:0000313" key="3">
    <source>
        <dbReference type="Proteomes" id="UP000041254"/>
    </source>
</evidence>
<dbReference type="InterPro" id="IPR002347">
    <property type="entry name" value="SDR_fam"/>
</dbReference>
<dbReference type="InParanoid" id="A0A0G4FD44"/>
<sequence length="446" mass="49006">MIWCLFFPAGSRKVCAYFFTCWLVNRSLDMIVTVLYCVGFAIICDAVNRYCKRRLEEKEWTFTQSDFRDGREAGTRQGGRRVAIVTGANSGIGLALVEQLVACGLHVVLACRNVAKAQRAIDTVAERLAGKDHHGSMEILQVDVSSPASCLAAAAEVRKRHPKIGFLFCNAGVVQYGSQRLSLFLQLTSLDRIRTFFNLSRVTPEGPCFIEERPGVVTAEGYGTSFATHVLGHYVLVRQLEQALEAGNGCLVWTGSRGSSNQWIVKGEHLKDPMCVTGDEPYGYTKHLQDTLSVALNREWCARGRCVRSYVGCPGVVLTELPPPALLLLKPIVWAIAFVLPMWRISPQRGAAVLLHLASLKGTPTPAVRHQVREGDGRQAALDKKYVMEFAERVGAAEVGQGHWAATDDEQQWLVGYLEELLSQRGKGGAGAGSAAEGEEEEWKLL</sequence>
<dbReference type="OrthoDB" id="1274115at2759"/>
<dbReference type="SUPFAM" id="SSF51735">
    <property type="entry name" value="NAD(P)-binding Rossmann-fold domains"/>
    <property type="match status" value="1"/>
</dbReference>
<dbReference type="PANTHER" id="PTHR44442">
    <property type="entry name" value="3-KETO-STEROID REDUCTASE"/>
    <property type="match status" value="1"/>
</dbReference>
<evidence type="ECO:0000313" key="2">
    <source>
        <dbReference type="EMBL" id="CEM10824.1"/>
    </source>
</evidence>
<accession>A0A0G4FD44</accession>
<dbReference type="AlphaFoldDB" id="A0A0G4FD44"/>
<dbReference type="PRINTS" id="PR00081">
    <property type="entry name" value="GDHRDH"/>
</dbReference>
<feature type="region of interest" description="Disordered" evidence="1">
    <location>
        <begin position="426"/>
        <end position="446"/>
    </location>
</feature>
<proteinExistence type="predicted"/>
<organism evidence="2 3">
    <name type="scientific">Vitrella brassicaformis (strain CCMP3155)</name>
    <dbReference type="NCBI Taxonomy" id="1169540"/>
    <lineage>
        <taxon>Eukaryota</taxon>
        <taxon>Sar</taxon>
        <taxon>Alveolata</taxon>
        <taxon>Colpodellida</taxon>
        <taxon>Vitrellaceae</taxon>
        <taxon>Vitrella</taxon>
    </lineage>
</organism>
<dbReference type="InterPro" id="IPR036291">
    <property type="entry name" value="NAD(P)-bd_dom_sf"/>
</dbReference>
<dbReference type="VEuPathDB" id="CryptoDB:Vbra_15056"/>
<dbReference type="GO" id="GO:0016125">
    <property type="term" value="P:sterol metabolic process"/>
    <property type="evidence" value="ECO:0007669"/>
    <property type="project" value="TreeGrafter"/>
</dbReference>
<dbReference type="Pfam" id="PF00106">
    <property type="entry name" value="adh_short"/>
    <property type="match status" value="1"/>
</dbReference>